<proteinExistence type="predicted"/>
<accession>A0A830DX09</accession>
<dbReference type="Gene3D" id="6.10.140.400">
    <property type="match status" value="2"/>
</dbReference>
<gene>
    <name evidence="1" type="ORF">GCM10007209_36180</name>
</gene>
<evidence type="ECO:0000313" key="1">
    <source>
        <dbReference type="EMBL" id="GGC71032.1"/>
    </source>
</evidence>
<protein>
    <submittedName>
        <fullName evidence="1">Calcium-binding protein</fullName>
    </submittedName>
</protein>
<comment type="caution">
    <text evidence="1">The sequence shown here is derived from an EMBL/GenBank/DDBJ whole genome shotgun (WGS) entry which is preliminary data.</text>
</comment>
<name>A0A830DX09_9EURY</name>
<dbReference type="Pfam" id="PF11535">
    <property type="entry name" value="Calci_bind_CcbP"/>
    <property type="match status" value="1"/>
</dbReference>
<reference evidence="1" key="2">
    <citation type="submission" date="2020-09" db="EMBL/GenBank/DDBJ databases">
        <authorList>
            <person name="Sun Q."/>
            <person name="Sedlacek I."/>
        </authorList>
    </citation>
    <scope>NUCLEOTIDE SEQUENCE</scope>
    <source>
        <strain evidence="1">CCM 7217</strain>
    </source>
</reference>
<sequence length="120" mass="14014">MDMPRAERDEERDERIEMRITVDTYSAEEQAMGWHAYLGDTMDFPFEARCVIERPESPLNVGETVRVIEMSPTEPTLSQMFVTVVWMDRTLGVPLEQLEPVDANSNTEQAIADWQYWLDR</sequence>
<dbReference type="EMBL" id="BMCI01000008">
    <property type="protein sequence ID" value="GGC71032.1"/>
    <property type="molecule type" value="Genomic_DNA"/>
</dbReference>
<evidence type="ECO:0000313" key="2">
    <source>
        <dbReference type="Proteomes" id="UP000646833"/>
    </source>
</evidence>
<organism evidence="1 2">
    <name type="scientific">Haloferax sulfurifontis</name>
    <dbReference type="NCBI Taxonomy" id="255616"/>
    <lineage>
        <taxon>Archaea</taxon>
        <taxon>Methanobacteriati</taxon>
        <taxon>Methanobacteriota</taxon>
        <taxon>Stenosarchaea group</taxon>
        <taxon>Halobacteria</taxon>
        <taxon>Halobacteriales</taxon>
        <taxon>Haloferacaceae</taxon>
        <taxon>Haloferax</taxon>
    </lineage>
</organism>
<reference evidence="1" key="1">
    <citation type="journal article" date="2014" name="Int. J. Syst. Evol. Microbiol.">
        <title>Complete genome sequence of Corynebacterium casei LMG S-19264T (=DSM 44701T), isolated from a smear-ripened cheese.</title>
        <authorList>
            <consortium name="US DOE Joint Genome Institute (JGI-PGF)"/>
            <person name="Walter F."/>
            <person name="Albersmeier A."/>
            <person name="Kalinowski J."/>
            <person name="Ruckert C."/>
        </authorList>
    </citation>
    <scope>NUCLEOTIDE SEQUENCE</scope>
    <source>
        <strain evidence="1">CCM 7217</strain>
    </source>
</reference>
<dbReference type="InterPro" id="IPR020994">
    <property type="entry name" value="Uncharacterised_Ca-bd_CcbP"/>
</dbReference>
<dbReference type="AlphaFoldDB" id="A0A830DX09"/>
<dbReference type="Proteomes" id="UP000646833">
    <property type="component" value="Unassembled WGS sequence"/>
</dbReference>